<dbReference type="PANTHER" id="PTHR24305">
    <property type="entry name" value="CYTOCHROME P450"/>
    <property type="match status" value="1"/>
</dbReference>
<accession>A0A1C1CVX2</accession>
<dbReference type="PRINTS" id="PR00385">
    <property type="entry name" value="P450"/>
</dbReference>
<evidence type="ECO:0000256" key="8">
    <source>
        <dbReference type="SAM" id="Phobius"/>
    </source>
</evidence>
<proteinExistence type="inferred from homology"/>
<dbReference type="Pfam" id="PF00067">
    <property type="entry name" value="p450"/>
    <property type="match status" value="1"/>
</dbReference>
<dbReference type="VEuPathDB" id="FungiDB:CLCR_10040"/>
<dbReference type="GO" id="GO:0016705">
    <property type="term" value="F:oxidoreductase activity, acting on paired donors, with incorporation or reduction of molecular oxygen"/>
    <property type="evidence" value="ECO:0007669"/>
    <property type="project" value="InterPro"/>
</dbReference>
<feature type="binding site" description="axial binding residue" evidence="7">
    <location>
        <position position="459"/>
    </location>
    <ligand>
        <name>heme</name>
        <dbReference type="ChEBI" id="CHEBI:30413"/>
    </ligand>
    <ligandPart>
        <name>Fe</name>
        <dbReference type="ChEBI" id="CHEBI:18248"/>
    </ligandPart>
</feature>
<protein>
    <submittedName>
        <fullName evidence="9">Versicolorin B desaturase</fullName>
    </submittedName>
</protein>
<keyword evidence="8" id="KW-0472">Membrane</keyword>
<organism evidence="9 10">
    <name type="scientific">Cladophialophora carrionii</name>
    <dbReference type="NCBI Taxonomy" id="86049"/>
    <lineage>
        <taxon>Eukaryota</taxon>
        <taxon>Fungi</taxon>
        <taxon>Dikarya</taxon>
        <taxon>Ascomycota</taxon>
        <taxon>Pezizomycotina</taxon>
        <taxon>Eurotiomycetes</taxon>
        <taxon>Chaetothyriomycetidae</taxon>
        <taxon>Chaetothyriales</taxon>
        <taxon>Herpotrichiellaceae</taxon>
        <taxon>Cladophialophora</taxon>
    </lineage>
</organism>
<keyword evidence="6" id="KW-0503">Monooxygenase</keyword>
<keyword evidence="4 7" id="KW-0479">Metal-binding</keyword>
<dbReference type="OrthoDB" id="1470350at2759"/>
<dbReference type="GO" id="GO:0005506">
    <property type="term" value="F:iron ion binding"/>
    <property type="evidence" value="ECO:0007669"/>
    <property type="project" value="InterPro"/>
</dbReference>
<keyword evidence="8" id="KW-0812">Transmembrane</keyword>
<comment type="cofactor">
    <cofactor evidence="1 7">
        <name>heme</name>
        <dbReference type="ChEBI" id="CHEBI:30413"/>
    </cofactor>
</comment>
<keyword evidence="10" id="KW-1185">Reference proteome</keyword>
<dbReference type="PANTHER" id="PTHR24305:SF210">
    <property type="entry name" value="CYTOCHROME P450 MONOOXYGENASE ASQL-RELATED"/>
    <property type="match status" value="1"/>
</dbReference>
<dbReference type="VEuPathDB" id="FungiDB:G647_04026"/>
<dbReference type="InterPro" id="IPR001128">
    <property type="entry name" value="Cyt_P450"/>
</dbReference>
<dbReference type="GO" id="GO:0020037">
    <property type="term" value="F:heme binding"/>
    <property type="evidence" value="ECO:0007669"/>
    <property type="project" value="InterPro"/>
</dbReference>
<dbReference type="InterPro" id="IPR050121">
    <property type="entry name" value="Cytochrome_P450_monoxygenase"/>
</dbReference>
<reference evidence="10" key="1">
    <citation type="submission" date="2015-07" db="EMBL/GenBank/DDBJ databases">
        <authorList>
            <person name="Teixeira M.M."/>
            <person name="Souza R.C."/>
            <person name="Almeida L.G."/>
            <person name="Vicente V.A."/>
            <person name="de Hoog S."/>
            <person name="Bocca A.L."/>
            <person name="de Almeida S.R."/>
            <person name="Vasconcelos A.T."/>
            <person name="Felipe M.S."/>
        </authorList>
    </citation>
    <scope>NUCLEOTIDE SEQUENCE [LARGE SCALE GENOMIC DNA]</scope>
    <source>
        <strain evidence="10">KSF</strain>
    </source>
</reference>
<evidence type="ECO:0000256" key="4">
    <source>
        <dbReference type="ARBA" id="ARBA00022723"/>
    </source>
</evidence>
<dbReference type="EMBL" id="LGRB01000008">
    <property type="protein sequence ID" value="OCT52639.1"/>
    <property type="molecule type" value="Genomic_DNA"/>
</dbReference>
<comment type="caution">
    <text evidence="9">The sequence shown here is derived from an EMBL/GenBank/DDBJ whole genome shotgun (WGS) entry which is preliminary data.</text>
</comment>
<evidence type="ECO:0000256" key="7">
    <source>
        <dbReference type="PIRSR" id="PIRSR602401-1"/>
    </source>
</evidence>
<dbReference type="GO" id="GO:0004497">
    <property type="term" value="F:monooxygenase activity"/>
    <property type="evidence" value="ECO:0007669"/>
    <property type="project" value="UniProtKB-KW"/>
</dbReference>
<dbReference type="AlphaFoldDB" id="A0A1C1CVX2"/>
<dbReference type="eggNOG" id="KOG0158">
    <property type="taxonomic scope" value="Eukaryota"/>
</dbReference>
<name>A0A1C1CVX2_9EURO</name>
<dbReference type="Gene3D" id="1.10.630.10">
    <property type="entry name" value="Cytochrome P450"/>
    <property type="match status" value="1"/>
</dbReference>
<evidence type="ECO:0000256" key="6">
    <source>
        <dbReference type="ARBA" id="ARBA00023033"/>
    </source>
</evidence>
<dbReference type="InterPro" id="IPR002401">
    <property type="entry name" value="Cyt_P450_E_grp-I"/>
</dbReference>
<dbReference type="PRINTS" id="PR00463">
    <property type="entry name" value="EP450I"/>
</dbReference>
<evidence type="ECO:0000256" key="5">
    <source>
        <dbReference type="ARBA" id="ARBA00023004"/>
    </source>
</evidence>
<evidence type="ECO:0000313" key="10">
    <source>
        <dbReference type="Proteomes" id="UP000094526"/>
    </source>
</evidence>
<evidence type="ECO:0000256" key="3">
    <source>
        <dbReference type="ARBA" id="ARBA00022617"/>
    </source>
</evidence>
<keyword evidence="6" id="KW-0560">Oxidoreductase</keyword>
<feature type="transmembrane region" description="Helical" evidence="8">
    <location>
        <begin position="7"/>
        <end position="28"/>
    </location>
</feature>
<evidence type="ECO:0000256" key="1">
    <source>
        <dbReference type="ARBA" id="ARBA00001971"/>
    </source>
</evidence>
<keyword evidence="5 7" id="KW-0408">Iron</keyword>
<dbReference type="STRING" id="86049.A0A1C1CVX2"/>
<gene>
    <name evidence="9" type="primary">stcL</name>
    <name evidence="9" type="ORF">CLCR_10040</name>
</gene>
<keyword evidence="8" id="KW-1133">Transmembrane helix</keyword>
<dbReference type="Proteomes" id="UP000094526">
    <property type="component" value="Unassembled WGS sequence"/>
</dbReference>
<evidence type="ECO:0000313" key="9">
    <source>
        <dbReference type="EMBL" id="OCT52639.1"/>
    </source>
</evidence>
<keyword evidence="3 7" id="KW-0349">Heme</keyword>
<sequence length="514" mass="58137">MIALQTAIRALTLLVFALTVYVVIRIVYNLYFHPLREYPGPLAWRATRLTWVLALQRGCLHRDLLALHDKYGPVVRVAPDELSYVDPRAWKDIYIGKLSGSARLGHARAPIERNGIWFRKQRADEPEAIMSSNEEAHARFRRAFTGAFSEKAVRDQAPLIEKYVALMVQKFRAMADDGSRNDGAAVVDIVSWLNFVTFDISADLSFGESFGSTEQARPHPWVEIACRFGKGIALAASLNYFAPLQKVLRYTMPRAVREKMVYHRELSTRKVRQRLQLEGERADFVQAVLNYNTDREKSEGEKVTPQELELNMSVMVFAGSETSSTAMASVLFGLLNSQRAMTRVTAEVRSAFQHEEDIDVASVGGLEYLTAVINEGLRLGPPSAVTVPRIVPASGEEICGRWVPGGTFVTVNQYPAFRSAANFSNPNEYIPERFLPGETPSPSDNLAAFNPFLVGRHMCIGQRFAWAEMRLILARLLYAFDITWDVTPRIKDWGEQQTFIFWQKDPLFIRLKPR</sequence>
<comment type="similarity">
    <text evidence="2">Belongs to the cytochrome P450 family.</text>
</comment>
<dbReference type="CDD" id="cd11058">
    <property type="entry name" value="CYP60B-like"/>
    <property type="match status" value="1"/>
</dbReference>
<dbReference type="InterPro" id="IPR036396">
    <property type="entry name" value="Cyt_P450_sf"/>
</dbReference>
<dbReference type="SUPFAM" id="SSF48264">
    <property type="entry name" value="Cytochrome P450"/>
    <property type="match status" value="1"/>
</dbReference>
<evidence type="ECO:0000256" key="2">
    <source>
        <dbReference type="ARBA" id="ARBA00010617"/>
    </source>
</evidence>